<protein>
    <submittedName>
        <fullName evidence="3">Uncharacterized protein</fullName>
    </submittedName>
</protein>
<reference evidence="3 4" key="1">
    <citation type="submission" date="2018-07" db="EMBL/GenBank/DDBJ databases">
        <title>The complete nuclear genome of the prasinophyte Chloropicon primus (CCMP1205).</title>
        <authorList>
            <person name="Pombert J.-F."/>
            <person name="Otis C."/>
            <person name="Turmel M."/>
            <person name="Lemieux C."/>
        </authorList>
    </citation>
    <scope>NUCLEOTIDE SEQUENCE [LARGE SCALE GENOMIC DNA]</scope>
    <source>
        <strain evidence="3 4">CCMP1205</strain>
    </source>
</reference>
<evidence type="ECO:0000256" key="2">
    <source>
        <dbReference type="SAM" id="MobiDB-lite"/>
    </source>
</evidence>
<evidence type="ECO:0000313" key="4">
    <source>
        <dbReference type="Proteomes" id="UP000316726"/>
    </source>
</evidence>
<sequence>MGDINYIPVAVWPPEGDSQDHLQSPRADKKGGRAVFEDSGPGRGVDYEKSASNLYMDSKMMGQDTAVEYTGDGEDMGTDSALLFELRTRNRELLRAVYREEERRKGVEVEKNRESERVKDLSTQLQRKLNGAKEKNANLTKQLKARDQTISEVRGELAGLKDKMQAEFKKSQTGWNIVSKNLALIQKMRKKDNDMKRLRMTDKMSRVMLERDAVSALEKLKPLEQKNIELLYENGLYKSRKSKLVKKMSELKREVESQKNNAGRWEEAVRSADKEIELKTDELSEKTLEIHVLKEEKADLLGNLRNTTDMLESTTDEFEKLRHNFEMLTANEKTLTTNYGCLMDNYNRNKLRLTEMEMENANLREELKNLRKDFEEEKASKNTLRAKHDALLKRYSEMKEHSPMLENIPLTKKNKSALKLQKLKFEKEMGGLIGNEMPHHLFSGRVISKLELVSS</sequence>
<dbReference type="EMBL" id="CP031035">
    <property type="protein sequence ID" value="QDZ18957.1"/>
    <property type="molecule type" value="Genomic_DNA"/>
</dbReference>
<evidence type="ECO:0000313" key="3">
    <source>
        <dbReference type="EMBL" id="QDZ18957.1"/>
    </source>
</evidence>
<evidence type="ECO:0000256" key="1">
    <source>
        <dbReference type="SAM" id="Coils"/>
    </source>
</evidence>
<keyword evidence="1" id="KW-0175">Coiled coil</keyword>
<gene>
    <name evidence="3" type="ORF">A3770_02p14750</name>
</gene>
<accession>A0A5B8MEX8</accession>
<dbReference type="Gene3D" id="1.10.287.1490">
    <property type="match status" value="1"/>
</dbReference>
<feature type="region of interest" description="Disordered" evidence="2">
    <location>
        <begin position="12"/>
        <end position="48"/>
    </location>
</feature>
<dbReference type="AlphaFoldDB" id="A0A5B8MEX8"/>
<proteinExistence type="predicted"/>
<feature type="coiled-coil region" evidence="1">
    <location>
        <begin position="241"/>
        <end position="387"/>
    </location>
</feature>
<keyword evidence="4" id="KW-1185">Reference proteome</keyword>
<organism evidence="3 4">
    <name type="scientific">Chloropicon primus</name>
    <dbReference type="NCBI Taxonomy" id="1764295"/>
    <lineage>
        <taxon>Eukaryota</taxon>
        <taxon>Viridiplantae</taxon>
        <taxon>Chlorophyta</taxon>
        <taxon>Chloropicophyceae</taxon>
        <taxon>Chloropicales</taxon>
        <taxon>Chloropicaceae</taxon>
        <taxon>Chloropicon</taxon>
    </lineage>
</organism>
<name>A0A5B8MEX8_9CHLO</name>
<feature type="coiled-coil region" evidence="1">
    <location>
        <begin position="115"/>
        <end position="149"/>
    </location>
</feature>
<dbReference type="Proteomes" id="UP000316726">
    <property type="component" value="Chromosome 2"/>
</dbReference>